<evidence type="ECO:0000259" key="5">
    <source>
        <dbReference type="Pfam" id="PF00155"/>
    </source>
</evidence>
<dbReference type="InterPro" id="IPR015421">
    <property type="entry name" value="PyrdxlP-dep_Trfase_major"/>
</dbReference>
<evidence type="ECO:0000256" key="1">
    <source>
        <dbReference type="ARBA" id="ARBA00001933"/>
    </source>
</evidence>
<dbReference type="PANTHER" id="PTHR42790:SF19">
    <property type="entry name" value="KYNURENINE_ALPHA-AMINOADIPATE AMINOTRANSFERASE, MITOCHONDRIAL"/>
    <property type="match status" value="1"/>
</dbReference>
<dbReference type="CDD" id="cd00609">
    <property type="entry name" value="AAT_like"/>
    <property type="match status" value="1"/>
</dbReference>
<dbReference type="InterPro" id="IPR050859">
    <property type="entry name" value="Class-I_PLP-dep_aminotransf"/>
</dbReference>
<organism evidence="6 7">
    <name type="scientific">Dreissena polymorpha</name>
    <name type="common">Zebra mussel</name>
    <name type="synonym">Mytilus polymorpha</name>
    <dbReference type="NCBI Taxonomy" id="45954"/>
    <lineage>
        <taxon>Eukaryota</taxon>
        <taxon>Metazoa</taxon>
        <taxon>Spiralia</taxon>
        <taxon>Lophotrochozoa</taxon>
        <taxon>Mollusca</taxon>
        <taxon>Bivalvia</taxon>
        <taxon>Autobranchia</taxon>
        <taxon>Heteroconchia</taxon>
        <taxon>Euheterodonta</taxon>
        <taxon>Imparidentia</taxon>
        <taxon>Neoheterodontei</taxon>
        <taxon>Myida</taxon>
        <taxon>Dreissenoidea</taxon>
        <taxon>Dreissenidae</taxon>
        <taxon>Dreissena</taxon>
    </lineage>
</organism>
<comment type="cofactor">
    <cofactor evidence="1">
        <name>pyridoxal 5'-phosphate</name>
        <dbReference type="ChEBI" id="CHEBI:597326"/>
    </cofactor>
</comment>
<sequence length="434" mass="48504">MSGMDFSPFFSKVAARVVPSPLREFFDALQTDETYIKLAGGLPEPELFPLKSVALTLPDGTNLEISSKDLVAGLQYDATAGRKELIVFLTDLTKRLHDPPTWRTPGSPDAHCIMTSCGAQDGQYKVLDLLLNEGDIILAGDYVYPNVLAVIIPRGCSVQHIHSDEQGIMPDHLEAYLRQWPKPGPGQVTGGKIKAFYCVPNGDNPTGIRYTEARKKALYKLASEYNFLIIEDDAYYFLEQRPLYKSFLSLDVEGRVVRLDTFSKTLAPGFRVGYVTAPHGLYRKLVAVSQTSTQGTSNLCQTIILTLLRKWGIEGFLAHCENIGAYYRRRREACERIAKKHLTGLADWRSPSGGMFLWVRFLGVQDSMPLVMGQLLERKCLMVTGSAFVAGTDARSPYVRISFSLATDRKMEEGFAIIAEELKKIREDLENKEQ</sequence>
<keyword evidence="4" id="KW-0663">Pyridoxal phosphate</keyword>
<dbReference type="PANTHER" id="PTHR42790">
    <property type="entry name" value="AMINOTRANSFERASE"/>
    <property type="match status" value="1"/>
</dbReference>
<evidence type="ECO:0000256" key="4">
    <source>
        <dbReference type="ARBA" id="ARBA00022898"/>
    </source>
</evidence>
<dbReference type="OrthoDB" id="691673at2759"/>
<proteinExistence type="predicted"/>
<reference evidence="6" key="1">
    <citation type="journal article" date="2019" name="bioRxiv">
        <title>The Genome of the Zebra Mussel, Dreissena polymorpha: A Resource for Invasive Species Research.</title>
        <authorList>
            <person name="McCartney M.A."/>
            <person name="Auch B."/>
            <person name="Kono T."/>
            <person name="Mallez S."/>
            <person name="Zhang Y."/>
            <person name="Obille A."/>
            <person name="Becker A."/>
            <person name="Abrahante J.E."/>
            <person name="Garbe J."/>
            <person name="Badalamenti J.P."/>
            <person name="Herman A."/>
            <person name="Mangelson H."/>
            <person name="Liachko I."/>
            <person name="Sullivan S."/>
            <person name="Sone E.D."/>
            <person name="Koren S."/>
            <person name="Silverstein K.A.T."/>
            <person name="Beckman K.B."/>
            <person name="Gohl D.M."/>
        </authorList>
    </citation>
    <scope>NUCLEOTIDE SEQUENCE</scope>
    <source>
        <strain evidence="6">Duluth1</strain>
        <tissue evidence="6">Whole animal</tissue>
    </source>
</reference>
<protein>
    <recommendedName>
        <fullName evidence="5">Aminotransferase class I/classII large domain-containing protein</fullName>
    </recommendedName>
</protein>
<feature type="domain" description="Aminotransferase class I/classII large" evidence="5">
    <location>
        <begin position="111"/>
        <end position="414"/>
    </location>
</feature>
<evidence type="ECO:0000313" key="7">
    <source>
        <dbReference type="Proteomes" id="UP000828390"/>
    </source>
</evidence>
<evidence type="ECO:0000256" key="3">
    <source>
        <dbReference type="ARBA" id="ARBA00022679"/>
    </source>
</evidence>
<keyword evidence="3" id="KW-0808">Transferase</keyword>
<dbReference type="AlphaFoldDB" id="A0A9D4H0K2"/>
<dbReference type="EMBL" id="JAIWYP010000005">
    <property type="protein sequence ID" value="KAH3827146.1"/>
    <property type="molecule type" value="Genomic_DNA"/>
</dbReference>
<dbReference type="Gene3D" id="3.40.640.10">
    <property type="entry name" value="Type I PLP-dependent aspartate aminotransferase-like (Major domain)"/>
    <property type="match status" value="1"/>
</dbReference>
<dbReference type="GO" id="GO:0030170">
    <property type="term" value="F:pyridoxal phosphate binding"/>
    <property type="evidence" value="ECO:0007669"/>
    <property type="project" value="InterPro"/>
</dbReference>
<dbReference type="Pfam" id="PF00155">
    <property type="entry name" value="Aminotran_1_2"/>
    <property type="match status" value="1"/>
</dbReference>
<evidence type="ECO:0000313" key="6">
    <source>
        <dbReference type="EMBL" id="KAH3827146.1"/>
    </source>
</evidence>
<accession>A0A9D4H0K2</accession>
<gene>
    <name evidence="6" type="ORF">DPMN_129075</name>
</gene>
<keyword evidence="2" id="KW-0032">Aminotransferase</keyword>
<keyword evidence="7" id="KW-1185">Reference proteome</keyword>
<reference evidence="6" key="2">
    <citation type="submission" date="2020-11" db="EMBL/GenBank/DDBJ databases">
        <authorList>
            <person name="McCartney M.A."/>
            <person name="Auch B."/>
            <person name="Kono T."/>
            <person name="Mallez S."/>
            <person name="Becker A."/>
            <person name="Gohl D.M."/>
            <person name="Silverstein K.A.T."/>
            <person name="Koren S."/>
            <person name="Bechman K.B."/>
            <person name="Herman A."/>
            <person name="Abrahante J.E."/>
            <person name="Garbe J."/>
        </authorList>
    </citation>
    <scope>NUCLEOTIDE SEQUENCE</scope>
    <source>
        <strain evidence="6">Duluth1</strain>
        <tissue evidence="6">Whole animal</tissue>
    </source>
</reference>
<comment type="caution">
    <text evidence="6">The sequence shown here is derived from an EMBL/GenBank/DDBJ whole genome shotgun (WGS) entry which is preliminary data.</text>
</comment>
<evidence type="ECO:0000256" key="2">
    <source>
        <dbReference type="ARBA" id="ARBA00022576"/>
    </source>
</evidence>
<dbReference type="GO" id="GO:0008483">
    <property type="term" value="F:transaminase activity"/>
    <property type="evidence" value="ECO:0007669"/>
    <property type="project" value="UniProtKB-KW"/>
</dbReference>
<dbReference type="Proteomes" id="UP000828390">
    <property type="component" value="Unassembled WGS sequence"/>
</dbReference>
<dbReference type="SUPFAM" id="SSF53383">
    <property type="entry name" value="PLP-dependent transferases"/>
    <property type="match status" value="1"/>
</dbReference>
<name>A0A9D4H0K2_DREPO</name>
<dbReference type="InterPro" id="IPR015424">
    <property type="entry name" value="PyrdxlP-dep_Trfase"/>
</dbReference>
<dbReference type="InterPro" id="IPR004839">
    <property type="entry name" value="Aminotransferase_I/II_large"/>
</dbReference>
<dbReference type="GO" id="GO:1901605">
    <property type="term" value="P:alpha-amino acid metabolic process"/>
    <property type="evidence" value="ECO:0007669"/>
    <property type="project" value="TreeGrafter"/>
</dbReference>